<evidence type="ECO:0000313" key="4">
    <source>
        <dbReference type="Proteomes" id="UP000186744"/>
    </source>
</evidence>
<feature type="transmembrane region" description="Helical" evidence="1">
    <location>
        <begin position="45"/>
        <end position="64"/>
    </location>
</feature>
<dbReference type="PANTHER" id="PTHR36435:SF1">
    <property type="entry name" value="CAAX AMINO TERMINAL PROTEASE FAMILY PROTEIN"/>
    <property type="match status" value="1"/>
</dbReference>
<evidence type="ECO:0000313" key="3">
    <source>
        <dbReference type="EMBL" id="SIT10664.1"/>
    </source>
</evidence>
<dbReference type="AlphaFoldDB" id="A0A1N7PJ67"/>
<dbReference type="PANTHER" id="PTHR36435">
    <property type="entry name" value="SLR1288 PROTEIN"/>
    <property type="match status" value="1"/>
</dbReference>
<proteinExistence type="predicted"/>
<protein>
    <recommendedName>
        <fullName evidence="2">CAAX prenyl protease 2/Lysostaphin resistance protein A-like domain-containing protein</fullName>
    </recommendedName>
</protein>
<feature type="transmembrane region" description="Helical" evidence="1">
    <location>
        <begin position="6"/>
        <end position="24"/>
    </location>
</feature>
<keyword evidence="1" id="KW-1133">Transmembrane helix</keyword>
<dbReference type="Pfam" id="PF02517">
    <property type="entry name" value="Rce1-like"/>
    <property type="match status" value="1"/>
</dbReference>
<feature type="transmembrane region" description="Helical" evidence="1">
    <location>
        <begin position="211"/>
        <end position="241"/>
    </location>
</feature>
<dbReference type="GO" id="GO:0004175">
    <property type="term" value="F:endopeptidase activity"/>
    <property type="evidence" value="ECO:0007669"/>
    <property type="project" value="UniProtKB-ARBA"/>
</dbReference>
<reference evidence="4" key="1">
    <citation type="submission" date="2017-01" db="EMBL/GenBank/DDBJ databases">
        <authorList>
            <person name="Varghese N."/>
            <person name="Submissions S."/>
        </authorList>
    </citation>
    <scope>NUCLEOTIDE SEQUENCE [LARGE SCALE GENOMIC DNA]</scope>
    <source>
        <strain evidence="4">DSM 18017</strain>
    </source>
</reference>
<feature type="transmembrane region" description="Helical" evidence="1">
    <location>
        <begin position="247"/>
        <end position="267"/>
    </location>
</feature>
<dbReference type="Proteomes" id="UP000186744">
    <property type="component" value="Unassembled WGS sequence"/>
</dbReference>
<name>A0A1N7PJ67_9FLAO</name>
<sequence length="310" mass="35785">MDKATKIRISFFILVVCSIQKNYLCFYKLLQRIRMENSRYPKFTFTWLGAVALVAGLFAGTMGVSLFSTFWKVVFKENLELKDWFLMVANSAGFLTAIAFFDFFIVRPTTKMKLNFNFSSVNFYTYLLIFPMMAGMMLISEFITSLIPTTGVFFGDFYEYFTQLMSQLTDDPVIMLIMTVIMASIFEEIIFRGIIQKGLINKGVKPWKAILYASIIFGIVHGNPWQFISAVMLGCVLGLVYHKTKSLLMPMLLHGFNNLTLSLLVLYGKNESFAKFFNVSEWLILAVGLVLFSLFYYLFMKKYKVHYSEL</sequence>
<feature type="transmembrane region" description="Helical" evidence="1">
    <location>
        <begin position="173"/>
        <end position="191"/>
    </location>
</feature>
<keyword evidence="1" id="KW-0812">Transmembrane</keyword>
<dbReference type="GO" id="GO:0080120">
    <property type="term" value="P:CAAX-box protein maturation"/>
    <property type="evidence" value="ECO:0007669"/>
    <property type="project" value="UniProtKB-ARBA"/>
</dbReference>
<gene>
    <name evidence="3" type="ORF">SAMN05421786_105242</name>
</gene>
<evidence type="ECO:0000256" key="1">
    <source>
        <dbReference type="SAM" id="Phobius"/>
    </source>
</evidence>
<feature type="transmembrane region" description="Helical" evidence="1">
    <location>
        <begin position="279"/>
        <end position="299"/>
    </location>
</feature>
<dbReference type="STRING" id="373668.SAMN05421786_105242"/>
<dbReference type="InterPro" id="IPR052710">
    <property type="entry name" value="CAAX_protease"/>
</dbReference>
<feature type="transmembrane region" description="Helical" evidence="1">
    <location>
        <begin position="126"/>
        <end position="153"/>
    </location>
</feature>
<feature type="transmembrane region" description="Helical" evidence="1">
    <location>
        <begin position="84"/>
        <end position="105"/>
    </location>
</feature>
<keyword evidence="4" id="KW-1185">Reference proteome</keyword>
<accession>A0A1N7PJ67</accession>
<feature type="domain" description="CAAX prenyl protease 2/Lysostaphin resistance protein A-like" evidence="2">
    <location>
        <begin position="172"/>
        <end position="259"/>
    </location>
</feature>
<organism evidence="3 4">
    <name type="scientific">Chryseobacterium ureilyticum</name>
    <dbReference type="NCBI Taxonomy" id="373668"/>
    <lineage>
        <taxon>Bacteria</taxon>
        <taxon>Pseudomonadati</taxon>
        <taxon>Bacteroidota</taxon>
        <taxon>Flavobacteriia</taxon>
        <taxon>Flavobacteriales</taxon>
        <taxon>Weeksellaceae</taxon>
        <taxon>Chryseobacterium group</taxon>
        <taxon>Chryseobacterium</taxon>
    </lineage>
</organism>
<dbReference type="InterPro" id="IPR003675">
    <property type="entry name" value="Rce1/LyrA-like_dom"/>
</dbReference>
<dbReference type="EMBL" id="FTOL01000005">
    <property type="protein sequence ID" value="SIT10664.1"/>
    <property type="molecule type" value="Genomic_DNA"/>
</dbReference>
<evidence type="ECO:0000259" key="2">
    <source>
        <dbReference type="Pfam" id="PF02517"/>
    </source>
</evidence>
<keyword evidence="1" id="KW-0472">Membrane</keyword>